<keyword evidence="2" id="KW-1185">Reference proteome</keyword>
<dbReference type="EMBL" id="JARKIK010000075">
    <property type="protein sequence ID" value="KAK8727422.1"/>
    <property type="molecule type" value="Genomic_DNA"/>
</dbReference>
<comment type="caution">
    <text evidence="1">The sequence shown here is derived from an EMBL/GenBank/DDBJ whole genome shotgun (WGS) entry which is preliminary data.</text>
</comment>
<reference evidence="1" key="2">
    <citation type="submission" date="2024-01" db="EMBL/GenBank/DDBJ databases">
        <authorList>
            <person name="He J."/>
            <person name="Wang M."/>
            <person name="Zheng J."/>
            <person name="Liu Z."/>
        </authorList>
    </citation>
    <scope>NUCLEOTIDE SEQUENCE</scope>
    <source>
        <strain evidence="1">ZL_2023a</strain>
        <tissue evidence="1">Muscle</tissue>
    </source>
</reference>
<protein>
    <submittedName>
        <fullName evidence="1">Uncharacterized protein</fullName>
    </submittedName>
</protein>
<proteinExistence type="predicted"/>
<dbReference type="AlphaFoldDB" id="A0AAW0WJC6"/>
<gene>
    <name evidence="1" type="ORF">OTU49_009546</name>
</gene>
<evidence type="ECO:0000313" key="2">
    <source>
        <dbReference type="Proteomes" id="UP001445076"/>
    </source>
</evidence>
<name>A0AAW0WJC6_CHEQU</name>
<reference evidence="1 2" key="1">
    <citation type="journal article" date="2024" name="BMC Genomics">
        <title>Genome assembly of redclaw crayfish (Cherax quadricarinatus) provides insights into its immune adaptation and hypoxia tolerance.</title>
        <authorList>
            <person name="Liu Z."/>
            <person name="Zheng J."/>
            <person name="Li H."/>
            <person name="Fang K."/>
            <person name="Wang S."/>
            <person name="He J."/>
            <person name="Zhou D."/>
            <person name="Weng S."/>
            <person name="Chi M."/>
            <person name="Gu Z."/>
            <person name="He J."/>
            <person name="Li F."/>
            <person name="Wang M."/>
        </authorList>
    </citation>
    <scope>NUCLEOTIDE SEQUENCE [LARGE SCALE GENOMIC DNA]</scope>
    <source>
        <strain evidence="1">ZL_2023a</strain>
    </source>
</reference>
<sequence length="107" mass="12577">MLLHSSILTRCYYLVPSSRDVTTWFLPHEMLLPGSILTRCYYIVPSSRDVTTWFHPHEVELLVRSSPPSSSYASQHQPHSFTQYKQRHQYHLSDKKTNTKILLLSIF</sequence>
<dbReference type="Proteomes" id="UP001445076">
    <property type="component" value="Unassembled WGS sequence"/>
</dbReference>
<dbReference type="EMBL" id="JARKIK010000075">
    <property type="protein sequence ID" value="KAK8727424.1"/>
    <property type="molecule type" value="Genomic_DNA"/>
</dbReference>
<organism evidence="1 2">
    <name type="scientific">Cherax quadricarinatus</name>
    <name type="common">Australian red claw crayfish</name>
    <dbReference type="NCBI Taxonomy" id="27406"/>
    <lineage>
        <taxon>Eukaryota</taxon>
        <taxon>Metazoa</taxon>
        <taxon>Ecdysozoa</taxon>
        <taxon>Arthropoda</taxon>
        <taxon>Crustacea</taxon>
        <taxon>Multicrustacea</taxon>
        <taxon>Malacostraca</taxon>
        <taxon>Eumalacostraca</taxon>
        <taxon>Eucarida</taxon>
        <taxon>Decapoda</taxon>
        <taxon>Pleocyemata</taxon>
        <taxon>Astacidea</taxon>
        <taxon>Parastacoidea</taxon>
        <taxon>Parastacidae</taxon>
        <taxon>Cherax</taxon>
    </lineage>
</organism>
<accession>A0AAW0WJC6</accession>
<evidence type="ECO:0000313" key="1">
    <source>
        <dbReference type="EMBL" id="KAK8727422.1"/>
    </source>
</evidence>